<protein>
    <submittedName>
        <fullName evidence="1">Uncharacterized protein</fullName>
    </submittedName>
</protein>
<reference evidence="1 2" key="1">
    <citation type="submission" date="2014-04" db="EMBL/GenBank/DDBJ databases">
        <title>Evolutionary Origins and Diversification of the Mycorrhizal Mutualists.</title>
        <authorList>
            <consortium name="DOE Joint Genome Institute"/>
            <consortium name="Mycorrhizal Genomics Consortium"/>
            <person name="Kohler A."/>
            <person name="Kuo A."/>
            <person name="Nagy L.G."/>
            <person name="Floudas D."/>
            <person name="Copeland A."/>
            <person name="Barry K.W."/>
            <person name="Cichocki N."/>
            <person name="Veneault-Fourrey C."/>
            <person name="LaButti K."/>
            <person name="Lindquist E.A."/>
            <person name="Lipzen A."/>
            <person name="Lundell T."/>
            <person name="Morin E."/>
            <person name="Murat C."/>
            <person name="Riley R."/>
            <person name="Ohm R."/>
            <person name="Sun H."/>
            <person name="Tunlid A."/>
            <person name="Henrissat B."/>
            <person name="Grigoriev I.V."/>
            <person name="Hibbett D.S."/>
            <person name="Martin F."/>
        </authorList>
    </citation>
    <scope>NUCLEOTIDE SEQUENCE [LARGE SCALE GENOMIC DNA]</scope>
    <source>
        <strain evidence="1 2">FD-317 M1</strain>
    </source>
</reference>
<sequence length="235" mass="26578">MLLWIKDAHSPQQIRDNLLDPNSDFSHCLIAYLNSAFSGDFIAGSLTAANSISENEYNHVSTVNLPTHQLPSTVPLCCSKQCNQCNHCNSNEHWWAKYRTEVDFILLKSNLHDHELGLPHSDKGKGLLGPYCEKKGKCKAQFPRPCYPETTVIDSPSGHINMKKTEPMMNTIAYIITFLLRCNTDVTCLLSGTAIKAVIAYITDYISKNPLKTYMVFDIMKSIYKRNKQMINNNN</sequence>
<keyword evidence="2" id="KW-1185">Reference proteome</keyword>
<dbReference type="HOGENOM" id="CLU_034012_0_0_1"/>
<proteinExistence type="predicted"/>
<dbReference type="OrthoDB" id="3229882at2759"/>
<evidence type="ECO:0000313" key="1">
    <source>
        <dbReference type="EMBL" id="KIK50501.1"/>
    </source>
</evidence>
<accession>A0A0D0B8R4</accession>
<evidence type="ECO:0000313" key="2">
    <source>
        <dbReference type="Proteomes" id="UP000053593"/>
    </source>
</evidence>
<organism evidence="1 2">
    <name type="scientific">Collybiopsis luxurians FD-317 M1</name>
    <dbReference type="NCBI Taxonomy" id="944289"/>
    <lineage>
        <taxon>Eukaryota</taxon>
        <taxon>Fungi</taxon>
        <taxon>Dikarya</taxon>
        <taxon>Basidiomycota</taxon>
        <taxon>Agaricomycotina</taxon>
        <taxon>Agaricomycetes</taxon>
        <taxon>Agaricomycetidae</taxon>
        <taxon>Agaricales</taxon>
        <taxon>Marasmiineae</taxon>
        <taxon>Omphalotaceae</taxon>
        <taxon>Collybiopsis</taxon>
        <taxon>Collybiopsis luxurians</taxon>
    </lineage>
</organism>
<gene>
    <name evidence="1" type="ORF">GYMLUDRAFT_182669</name>
</gene>
<feature type="non-terminal residue" evidence="1">
    <location>
        <position position="235"/>
    </location>
</feature>
<dbReference type="AlphaFoldDB" id="A0A0D0B8R4"/>
<name>A0A0D0B8R4_9AGAR</name>
<dbReference type="EMBL" id="KN834899">
    <property type="protein sequence ID" value="KIK50501.1"/>
    <property type="molecule type" value="Genomic_DNA"/>
</dbReference>
<dbReference type="Proteomes" id="UP000053593">
    <property type="component" value="Unassembled WGS sequence"/>
</dbReference>